<dbReference type="InterPro" id="IPR036397">
    <property type="entry name" value="RNaseH_sf"/>
</dbReference>
<proteinExistence type="predicted"/>
<dbReference type="EMBL" id="JBHLXE010000084">
    <property type="protein sequence ID" value="MFC0179877.1"/>
    <property type="molecule type" value="Genomic_DNA"/>
</dbReference>
<reference evidence="2 3" key="1">
    <citation type="submission" date="2024-09" db="EMBL/GenBank/DDBJ databases">
        <authorList>
            <person name="Sun Q."/>
            <person name="Mori K."/>
        </authorList>
    </citation>
    <scope>NUCLEOTIDE SEQUENCE [LARGE SCALE GENOMIC DNA]</scope>
    <source>
        <strain evidence="2 3">CCM 8545</strain>
    </source>
</reference>
<name>A0ABV6CB81_9GAMM</name>
<protein>
    <submittedName>
        <fullName evidence="2">Integrase core domain-containing protein</fullName>
    </submittedName>
</protein>
<evidence type="ECO:0000313" key="2">
    <source>
        <dbReference type="EMBL" id="MFC0179877.1"/>
    </source>
</evidence>
<evidence type="ECO:0000259" key="1">
    <source>
        <dbReference type="Pfam" id="PF13683"/>
    </source>
</evidence>
<keyword evidence="3" id="KW-1185">Reference proteome</keyword>
<dbReference type="Gene3D" id="3.30.420.10">
    <property type="entry name" value="Ribonuclease H-like superfamily/Ribonuclease H"/>
    <property type="match status" value="1"/>
</dbReference>
<dbReference type="SUPFAM" id="SSF53098">
    <property type="entry name" value="Ribonuclease H-like"/>
    <property type="match status" value="1"/>
</dbReference>
<dbReference type="InterPro" id="IPR012337">
    <property type="entry name" value="RNaseH-like_sf"/>
</dbReference>
<feature type="domain" description="Integrase catalytic" evidence="1">
    <location>
        <begin position="9"/>
        <end position="75"/>
    </location>
</feature>
<sequence>MKVMLAQLGVSSSHSRPRLSNDNPMSESLFKTLKYNALLPLKPIGNLQEARLQVYQFVQWYNHEHLHSSNQFITPSDKRTGKDVAKLQKRQEVINRKKESHPNRWAKGRIRDWSPITKFILSIIKNLVFFDEKDLMNSNQ</sequence>
<dbReference type="Proteomes" id="UP001589758">
    <property type="component" value="Unassembled WGS sequence"/>
</dbReference>
<evidence type="ECO:0000313" key="3">
    <source>
        <dbReference type="Proteomes" id="UP001589758"/>
    </source>
</evidence>
<organism evidence="2 3">
    <name type="scientific">Thorsellia kenyensis</name>
    <dbReference type="NCBI Taxonomy" id="1549888"/>
    <lineage>
        <taxon>Bacteria</taxon>
        <taxon>Pseudomonadati</taxon>
        <taxon>Pseudomonadota</taxon>
        <taxon>Gammaproteobacteria</taxon>
        <taxon>Enterobacterales</taxon>
        <taxon>Thorselliaceae</taxon>
        <taxon>Thorsellia</taxon>
    </lineage>
</organism>
<dbReference type="Pfam" id="PF13683">
    <property type="entry name" value="rve_3"/>
    <property type="match status" value="1"/>
</dbReference>
<dbReference type="RefSeq" id="WP_385876985.1">
    <property type="nucleotide sequence ID" value="NZ_JBHLXE010000084.1"/>
</dbReference>
<comment type="caution">
    <text evidence="2">The sequence shown here is derived from an EMBL/GenBank/DDBJ whole genome shotgun (WGS) entry which is preliminary data.</text>
</comment>
<accession>A0ABV6CB81</accession>
<gene>
    <name evidence="2" type="ORF">ACFFIT_07215</name>
</gene>
<dbReference type="InterPro" id="IPR001584">
    <property type="entry name" value="Integrase_cat-core"/>
</dbReference>